<evidence type="ECO:0000256" key="5">
    <source>
        <dbReference type="SAM" id="MobiDB-lite"/>
    </source>
</evidence>
<dbReference type="Pfam" id="PF16326">
    <property type="entry name" value="ABC_tran_CTD"/>
    <property type="match status" value="1"/>
</dbReference>
<dbReference type="SMART" id="SM00382">
    <property type="entry name" value="AAA"/>
    <property type="match status" value="2"/>
</dbReference>
<dbReference type="InterPro" id="IPR037118">
    <property type="entry name" value="Val-tRNA_synth_C_sf"/>
</dbReference>
<name>A0A1H2Y7X3_9BACI</name>
<dbReference type="Gene3D" id="1.10.287.380">
    <property type="entry name" value="Valyl-tRNA synthetase, C-terminal domain"/>
    <property type="match status" value="1"/>
</dbReference>
<dbReference type="GO" id="GO:0003677">
    <property type="term" value="F:DNA binding"/>
    <property type="evidence" value="ECO:0007669"/>
    <property type="project" value="InterPro"/>
</dbReference>
<evidence type="ECO:0000313" key="8">
    <source>
        <dbReference type="Proteomes" id="UP000199488"/>
    </source>
</evidence>
<dbReference type="OrthoDB" id="9760950at2"/>
<dbReference type="SUPFAM" id="SSF52540">
    <property type="entry name" value="P-loop containing nucleoside triphosphate hydrolases"/>
    <property type="match status" value="2"/>
</dbReference>
<feature type="region of interest" description="Disordered" evidence="5">
    <location>
        <begin position="544"/>
        <end position="580"/>
    </location>
</feature>
<dbReference type="Proteomes" id="UP000199488">
    <property type="component" value="Unassembled WGS sequence"/>
</dbReference>
<sequence>MILLQCSGVTKSFGAETVLDQIKLEIKEGERVALVGKNGAGKSTLLKILAGESSYDSGSITMPKGTTFGYLEQHTGLNSDKTMWDEMLDVFTHLQKAEAELRRMEAKMSEPDVIDDARAYEKLMADYDQRQQEFEARGGYRYESDIRTVLAGLGFGSFSLDTPVQSLSGGQKTRLALGKLLLSRPELLILDEPTNHLDMDTLRWLEQYLSSYPGAVLIVSHDRYFLDQIVTKVYEIIHKKARLFYGNYSAFQEKRAELFEQEMQAYEKQQKEIAELEDFVQKNIVRASTTKRAQSRRKKLEKMDKLDKPQRDGKSASLRFDIDRQSGNDVLKAEDLTFRFDDKAPVFEHLNVRAQRGESIALIGPNGTGKSTFLKTIKGDLEPDEGHIQLGSKVDLGYYDQQQAELNSGKTVLQELWDEYPLENEKDIRTVLGQFLFTGEDVLKQVSDLSGGEKARLSLAKMMMQKSNFLLLDEPTNHLDLDSKEVLEDALIDYPGTILFVSHDRYFLNRIATRILEMGDGDVRNYIGDYDYYLFKKEEEREKAALQAEREGPKPEDAGEAKSSFADDKAAKREARKRQRRIEQIEQDIEAKEHLVEEQEAALFEPDVYEDHEKAAGYQSSINQLRGELEQLMEEWEELQLEESNS</sequence>
<keyword evidence="4" id="KW-0175">Coiled coil</keyword>
<dbReference type="EMBL" id="FNNC01000009">
    <property type="protein sequence ID" value="SDX00764.1"/>
    <property type="molecule type" value="Genomic_DNA"/>
</dbReference>
<evidence type="ECO:0000256" key="4">
    <source>
        <dbReference type="SAM" id="Coils"/>
    </source>
</evidence>
<keyword evidence="2" id="KW-0547">Nucleotide-binding</keyword>
<dbReference type="Gene3D" id="3.40.50.300">
    <property type="entry name" value="P-loop containing nucleotide triphosphate hydrolases"/>
    <property type="match status" value="2"/>
</dbReference>
<dbReference type="Pfam" id="PF00005">
    <property type="entry name" value="ABC_tran"/>
    <property type="match status" value="2"/>
</dbReference>
<evidence type="ECO:0000256" key="1">
    <source>
        <dbReference type="ARBA" id="ARBA00022737"/>
    </source>
</evidence>
<keyword evidence="8" id="KW-1185">Reference proteome</keyword>
<dbReference type="Pfam" id="PF12848">
    <property type="entry name" value="ABC_tran_Xtn"/>
    <property type="match status" value="1"/>
</dbReference>
<evidence type="ECO:0000256" key="2">
    <source>
        <dbReference type="ARBA" id="ARBA00022741"/>
    </source>
</evidence>
<dbReference type="STRING" id="1122204.SAMN05421781_3029"/>
<proteinExistence type="predicted"/>
<gene>
    <name evidence="7" type="ORF">SAMN05421781_3029</name>
</gene>
<dbReference type="CDD" id="cd03221">
    <property type="entry name" value="ABCF_EF-3"/>
    <property type="match status" value="2"/>
</dbReference>
<feature type="domain" description="ABC transporter" evidence="6">
    <location>
        <begin position="4"/>
        <end position="264"/>
    </location>
</feature>
<dbReference type="InterPro" id="IPR003593">
    <property type="entry name" value="AAA+_ATPase"/>
</dbReference>
<protein>
    <submittedName>
        <fullName evidence="7">ATP-binding cassette, subfamily F, member 3</fullName>
    </submittedName>
</protein>
<dbReference type="GO" id="GO:0005524">
    <property type="term" value="F:ATP binding"/>
    <property type="evidence" value="ECO:0007669"/>
    <property type="project" value="UniProtKB-KW"/>
</dbReference>
<dbReference type="PANTHER" id="PTHR42855">
    <property type="entry name" value="ABC TRANSPORTER ATP-BINDING SUBUNIT"/>
    <property type="match status" value="1"/>
</dbReference>
<dbReference type="InterPro" id="IPR017871">
    <property type="entry name" value="ABC_transporter-like_CS"/>
</dbReference>
<reference evidence="7 8" key="1">
    <citation type="submission" date="2016-10" db="EMBL/GenBank/DDBJ databases">
        <authorList>
            <person name="de Groot N.N."/>
        </authorList>
    </citation>
    <scope>NUCLEOTIDE SEQUENCE [LARGE SCALE GENOMIC DNA]</scope>
    <source>
        <strain evidence="7 8">DSM 23126</strain>
    </source>
</reference>
<dbReference type="InterPro" id="IPR032524">
    <property type="entry name" value="ABC_tran_C"/>
</dbReference>
<dbReference type="InterPro" id="IPR051309">
    <property type="entry name" value="ABCF_ATPase"/>
</dbReference>
<dbReference type="PROSITE" id="PS50893">
    <property type="entry name" value="ABC_TRANSPORTER_2"/>
    <property type="match status" value="2"/>
</dbReference>
<keyword evidence="1" id="KW-0677">Repeat</keyword>
<dbReference type="FunFam" id="3.40.50.300:FF:000309">
    <property type="entry name" value="ABC transporter ATP-binding protein"/>
    <property type="match status" value="1"/>
</dbReference>
<dbReference type="FunFam" id="3.40.50.300:FF:000011">
    <property type="entry name" value="Putative ABC transporter ATP-binding component"/>
    <property type="match status" value="1"/>
</dbReference>
<keyword evidence="3 7" id="KW-0067">ATP-binding</keyword>
<feature type="domain" description="ABC transporter" evidence="6">
    <location>
        <begin position="331"/>
        <end position="545"/>
    </location>
</feature>
<dbReference type="PANTHER" id="PTHR42855:SF2">
    <property type="entry name" value="DRUG RESISTANCE ABC TRANSPORTER,ATP-BINDING PROTEIN"/>
    <property type="match status" value="1"/>
</dbReference>
<accession>A0A1H2Y7X3</accession>
<feature type="compositionally biased region" description="Basic and acidic residues" evidence="5">
    <location>
        <begin position="544"/>
        <end position="573"/>
    </location>
</feature>
<dbReference type="InterPro" id="IPR003439">
    <property type="entry name" value="ABC_transporter-like_ATP-bd"/>
</dbReference>
<dbReference type="InterPro" id="IPR032781">
    <property type="entry name" value="ABC_tran_Xtn"/>
</dbReference>
<evidence type="ECO:0000256" key="3">
    <source>
        <dbReference type="ARBA" id="ARBA00022840"/>
    </source>
</evidence>
<dbReference type="RefSeq" id="WP_091616799.1">
    <property type="nucleotide sequence ID" value="NZ_FNNC01000009.1"/>
</dbReference>
<dbReference type="AlphaFoldDB" id="A0A1H2Y7X3"/>
<organism evidence="7 8">
    <name type="scientific">Marinococcus luteus</name>
    <dbReference type="NCBI Taxonomy" id="1122204"/>
    <lineage>
        <taxon>Bacteria</taxon>
        <taxon>Bacillati</taxon>
        <taxon>Bacillota</taxon>
        <taxon>Bacilli</taxon>
        <taxon>Bacillales</taxon>
        <taxon>Bacillaceae</taxon>
        <taxon>Marinococcus</taxon>
    </lineage>
</organism>
<feature type="compositionally biased region" description="Basic and acidic residues" evidence="5">
    <location>
        <begin position="301"/>
        <end position="319"/>
    </location>
</feature>
<feature type="coiled-coil region" evidence="4">
    <location>
        <begin position="249"/>
        <end position="279"/>
    </location>
</feature>
<dbReference type="InterPro" id="IPR027417">
    <property type="entry name" value="P-loop_NTPase"/>
</dbReference>
<feature type="region of interest" description="Disordered" evidence="5">
    <location>
        <begin position="290"/>
        <end position="319"/>
    </location>
</feature>
<dbReference type="GO" id="GO:0016887">
    <property type="term" value="F:ATP hydrolysis activity"/>
    <property type="evidence" value="ECO:0007669"/>
    <property type="project" value="InterPro"/>
</dbReference>
<evidence type="ECO:0000313" key="7">
    <source>
        <dbReference type="EMBL" id="SDX00764.1"/>
    </source>
</evidence>
<dbReference type="PROSITE" id="PS00211">
    <property type="entry name" value="ABC_TRANSPORTER_1"/>
    <property type="match status" value="2"/>
</dbReference>
<evidence type="ECO:0000259" key="6">
    <source>
        <dbReference type="PROSITE" id="PS50893"/>
    </source>
</evidence>